<dbReference type="InterPro" id="IPR017501">
    <property type="entry name" value="Phage_infect_YhgE_C"/>
</dbReference>
<dbReference type="EMBL" id="CP097160">
    <property type="protein sequence ID" value="UQN14633.1"/>
    <property type="molecule type" value="Genomic_DNA"/>
</dbReference>
<dbReference type="InterPro" id="IPR013525">
    <property type="entry name" value="ABC2_TM"/>
</dbReference>
<organism evidence="8">
    <name type="scientific">Gulosibacter sediminis</name>
    <dbReference type="NCBI Taxonomy" id="1729695"/>
    <lineage>
        <taxon>Bacteria</taxon>
        <taxon>Bacillati</taxon>
        <taxon>Actinomycetota</taxon>
        <taxon>Actinomycetes</taxon>
        <taxon>Micrococcales</taxon>
        <taxon>Microbacteriaceae</taxon>
        <taxon>Gulosibacter</taxon>
    </lineage>
</organism>
<sequence>MTETQAKNRNGKLWRAIIFAGLATVPLIYSGLLTGSFSDPQGNFDNIQAAVVNNDVATTTETTDGETKTVDLGDQLTEKLVDSDEAKNFDWEELSAEEAAEQLADGEVLAVLTIPEDFSANAVSPAGDDPKQAKLHIETNDAANMFVGTIANQIGTVVADELATEVSDEYLTNIYAGFTSIHGSLQEAADGSTELGNGIGDADDGAGELQVGINQLVSGTGELASGADTLASGADQAASGASDLASGAATLDSGAQQLSSGAQQAASGANELASGTAELEEQTSGLPDQAAQLDDGAQSLADGAGQVADGTQQLADAVNGAASTAETVAQVAEQLTAQGGELQTGASDVVTGLDDLVTNWDTLTDEEKFALVTQIQSGAQQVQTGFDDAATSLDGIDLSGLDALQDPGAIVDQVNELNDGAQQVATGAETLAGGTSQLRDASGALADGIAQVNSGAQQLADANGQLADGASTLASGTSTLASGANTLADGTGELSDGANELSDGAHQVADGTGEAADGTNSLRDGLDQLLDGSGELTSGLEDGVDEVPSYTDSESETLADVTSNPVQLDTSRQNEVAKNGDGMAPYFMSLALWVGGMAYFMMHEPLRKARGSGSILVDTLRAFLPGAIMGLVQSTLMLFVVHFLVGVDYALVWPVVGLAFLASVTFVAMNQALVALLGAPGRFLALVMIVLQLSSAGATYPVQTAPPFYQAIHPWLPLSYSVEAFRALIAGSTINVSAAVGHLLIWFAIALFGVAVAVWLERRKIARLARDAGADAEVGKVSVRGGVNNVPNRASDGLGA</sequence>
<evidence type="ECO:0000256" key="3">
    <source>
        <dbReference type="ARBA" id="ARBA00022989"/>
    </source>
</evidence>
<feature type="transmembrane region" description="Helical" evidence="6">
    <location>
        <begin position="651"/>
        <end position="676"/>
    </location>
</feature>
<dbReference type="PANTHER" id="PTHR43077:SF10">
    <property type="entry name" value="TRANSPORT PERMEASE PROTEIN"/>
    <property type="match status" value="1"/>
</dbReference>
<evidence type="ECO:0000256" key="5">
    <source>
        <dbReference type="SAM" id="MobiDB-lite"/>
    </source>
</evidence>
<name>A0ABY4MZI0_9MICO</name>
<protein>
    <submittedName>
        <fullName evidence="8">YhgE/Pip domain-containing protein</fullName>
    </submittedName>
</protein>
<evidence type="ECO:0000256" key="6">
    <source>
        <dbReference type="SAM" id="Phobius"/>
    </source>
</evidence>
<dbReference type="NCBIfam" id="TIGR03061">
    <property type="entry name" value="pip_yhgE_Nterm"/>
    <property type="match status" value="1"/>
</dbReference>
<evidence type="ECO:0000256" key="4">
    <source>
        <dbReference type="ARBA" id="ARBA00023136"/>
    </source>
</evidence>
<keyword evidence="4 6" id="KW-0472">Membrane</keyword>
<feature type="transmembrane region" description="Helical" evidence="6">
    <location>
        <begin position="583"/>
        <end position="602"/>
    </location>
</feature>
<proteinExistence type="predicted"/>
<feature type="transmembrane region" description="Helical" evidence="6">
    <location>
        <begin position="683"/>
        <end position="702"/>
    </location>
</feature>
<feature type="transmembrane region" description="Helical" evidence="6">
    <location>
        <begin position="12"/>
        <end position="32"/>
    </location>
</feature>
<accession>A0ABY4MZI0</accession>
<evidence type="ECO:0000256" key="2">
    <source>
        <dbReference type="ARBA" id="ARBA00022692"/>
    </source>
</evidence>
<feature type="compositionally biased region" description="Low complexity" evidence="5">
    <location>
        <begin position="259"/>
        <end position="269"/>
    </location>
</feature>
<dbReference type="Gene3D" id="1.10.287.950">
    <property type="entry name" value="Methyl-accepting chemotaxis protein"/>
    <property type="match status" value="2"/>
</dbReference>
<feature type="domain" description="ABC-2 type transporter transmembrane" evidence="7">
    <location>
        <begin position="624"/>
        <end position="728"/>
    </location>
</feature>
<dbReference type="InterPro" id="IPR017500">
    <property type="entry name" value="Phage_infect_YhgE_N"/>
</dbReference>
<feature type="transmembrane region" description="Helical" evidence="6">
    <location>
        <begin position="623"/>
        <end position="645"/>
    </location>
</feature>
<dbReference type="InterPro" id="IPR051328">
    <property type="entry name" value="T7SS_ABC-Transporter"/>
</dbReference>
<dbReference type="NCBIfam" id="TIGR03057">
    <property type="entry name" value="xxxLxxG_by_4"/>
    <property type="match status" value="9"/>
</dbReference>
<gene>
    <name evidence="8" type="ORF">M3M28_11385</name>
</gene>
<dbReference type="SUPFAM" id="SSF58104">
    <property type="entry name" value="Methyl-accepting chemotaxis protein (MCP) signaling domain"/>
    <property type="match status" value="2"/>
</dbReference>
<keyword evidence="2 6" id="KW-0812">Transmembrane</keyword>
<evidence type="ECO:0000313" key="8">
    <source>
        <dbReference type="EMBL" id="UQN14633.1"/>
    </source>
</evidence>
<feature type="region of interest" description="Disordered" evidence="5">
    <location>
        <begin position="259"/>
        <end position="286"/>
    </location>
</feature>
<dbReference type="Pfam" id="PF01061">
    <property type="entry name" value="ABC2_membrane"/>
    <property type="match status" value="1"/>
</dbReference>
<feature type="transmembrane region" description="Helical" evidence="6">
    <location>
        <begin position="743"/>
        <end position="760"/>
    </location>
</feature>
<dbReference type="PANTHER" id="PTHR43077">
    <property type="entry name" value="TRANSPORT PERMEASE YVFS-RELATED"/>
    <property type="match status" value="1"/>
</dbReference>
<reference evidence="8" key="1">
    <citation type="submission" date="2022-05" db="EMBL/GenBank/DDBJ databases">
        <title>Complete genome sequence of toluene-degrading Gulosibacter sediminis strain ACHW.36C.</title>
        <authorList>
            <person name="Wai A.C."/>
            <person name="Lai G.K."/>
            <person name="Griffin S.D."/>
            <person name="Leung F.C."/>
        </authorList>
    </citation>
    <scope>NUCLEOTIDE SEQUENCE [LARGE SCALE GENOMIC DNA]</scope>
    <source>
        <strain evidence="8">ACHW.36C</strain>
    </source>
</reference>
<comment type="subcellular location">
    <subcellularLocation>
        <location evidence="1">Membrane</location>
        <topology evidence="1">Multi-pass membrane protein</topology>
    </subcellularLocation>
</comment>
<evidence type="ECO:0000256" key="1">
    <source>
        <dbReference type="ARBA" id="ARBA00004141"/>
    </source>
</evidence>
<keyword evidence="3 6" id="KW-1133">Transmembrane helix</keyword>
<dbReference type="InterPro" id="IPR023908">
    <property type="entry name" value="xxxLxxG_rpt"/>
</dbReference>
<evidence type="ECO:0000259" key="7">
    <source>
        <dbReference type="Pfam" id="PF01061"/>
    </source>
</evidence>
<dbReference type="NCBIfam" id="TIGR03062">
    <property type="entry name" value="pip_yhgE_Cterm"/>
    <property type="match status" value="1"/>
</dbReference>